<dbReference type="Pfam" id="PF20334">
    <property type="entry name" value="DUF6629"/>
    <property type="match status" value="1"/>
</dbReference>
<evidence type="ECO:0000313" key="3">
    <source>
        <dbReference type="Proteomes" id="UP000245802"/>
    </source>
</evidence>
<proteinExistence type="predicted"/>
<accession>A0A2Z3HDT6</accession>
<sequence>MCLSTEVSLATGTALVTIGGHCARTAWRRNRAYVPLAVVPVLFGVQQLFEAGVWVGLDRASPVLVKTAALGFLFFAAALWPCWLPIAAAAIEEQRAKRKLFYAFAWVGVGFALTVYLPVVARANDGFRVVPVRHSLRYDVSGVPTGVGALGALGQALYLAAVSVPPLLSQDRRVRVLGAGLVASAAVSELVYWYAFTSVWCFFAALLSLYLAFVVHRVPEPSDTRCSANALAAP</sequence>
<dbReference type="EMBL" id="CP025958">
    <property type="protein sequence ID" value="AWM41906.1"/>
    <property type="molecule type" value="Genomic_DNA"/>
</dbReference>
<dbReference type="OrthoDB" id="8441457at2"/>
<feature type="transmembrane region" description="Helical" evidence="1">
    <location>
        <begin position="32"/>
        <end position="49"/>
    </location>
</feature>
<keyword evidence="1" id="KW-0472">Membrane</keyword>
<dbReference type="AlphaFoldDB" id="A0A2Z3HDT6"/>
<organism evidence="2 3">
    <name type="scientific">Gemmata obscuriglobus</name>
    <dbReference type="NCBI Taxonomy" id="114"/>
    <lineage>
        <taxon>Bacteria</taxon>
        <taxon>Pseudomonadati</taxon>
        <taxon>Planctomycetota</taxon>
        <taxon>Planctomycetia</taxon>
        <taxon>Gemmatales</taxon>
        <taxon>Gemmataceae</taxon>
        <taxon>Gemmata</taxon>
    </lineage>
</organism>
<feature type="transmembrane region" description="Helical" evidence="1">
    <location>
        <begin position="69"/>
        <end position="88"/>
    </location>
</feature>
<dbReference type="RefSeq" id="WP_010052051.1">
    <property type="nucleotide sequence ID" value="NZ_CP025958.1"/>
</dbReference>
<keyword evidence="1" id="KW-1133">Transmembrane helix</keyword>
<evidence type="ECO:0000256" key="1">
    <source>
        <dbReference type="SAM" id="Phobius"/>
    </source>
</evidence>
<feature type="transmembrane region" description="Helical" evidence="1">
    <location>
        <begin position="100"/>
        <end position="121"/>
    </location>
</feature>
<protein>
    <submittedName>
        <fullName evidence="2">Uncharacterized protein</fullName>
    </submittedName>
</protein>
<dbReference type="InterPro" id="IPR046737">
    <property type="entry name" value="DUF6629"/>
</dbReference>
<gene>
    <name evidence="2" type="ORF">C1280_36210</name>
</gene>
<name>A0A2Z3HDT6_9BACT</name>
<keyword evidence="1" id="KW-0812">Transmembrane</keyword>
<reference evidence="2 3" key="1">
    <citation type="submission" date="2018-01" db="EMBL/GenBank/DDBJ databases">
        <title>G. obscuriglobus.</title>
        <authorList>
            <person name="Franke J."/>
            <person name="Blomberg W."/>
            <person name="Selmecki A."/>
        </authorList>
    </citation>
    <scope>NUCLEOTIDE SEQUENCE [LARGE SCALE GENOMIC DNA]</scope>
    <source>
        <strain evidence="2 3">DSM 5831</strain>
    </source>
</reference>
<dbReference type="Proteomes" id="UP000245802">
    <property type="component" value="Chromosome"/>
</dbReference>
<keyword evidence="3" id="KW-1185">Reference proteome</keyword>
<feature type="transmembrane region" description="Helical" evidence="1">
    <location>
        <begin position="197"/>
        <end position="215"/>
    </location>
</feature>
<feature type="transmembrane region" description="Helical" evidence="1">
    <location>
        <begin position="141"/>
        <end position="162"/>
    </location>
</feature>
<evidence type="ECO:0000313" key="2">
    <source>
        <dbReference type="EMBL" id="AWM41906.1"/>
    </source>
</evidence>
<dbReference type="KEGG" id="gog:C1280_36210"/>